<evidence type="ECO:0000256" key="5">
    <source>
        <dbReference type="ARBA" id="ARBA00048470"/>
    </source>
</evidence>
<name>A0A0E4GCX7_9FIRM</name>
<evidence type="ECO:0000259" key="7">
    <source>
        <dbReference type="Pfam" id="PF22451"/>
    </source>
</evidence>
<dbReference type="SUPFAM" id="SSF46785">
    <property type="entry name" value="Winged helix' DNA-binding domain"/>
    <property type="match status" value="1"/>
</dbReference>
<dbReference type="InterPro" id="IPR053953">
    <property type="entry name" value="NirdL-like_HTH"/>
</dbReference>
<evidence type="ECO:0000256" key="3">
    <source>
        <dbReference type="ARBA" id="ARBA00023457"/>
    </source>
</evidence>
<dbReference type="EC" id="4.1.1.111" evidence="4"/>
<organism evidence="8 9">
    <name type="scientific">Syntrophomonas zehnderi OL-4</name>
    <dbReference type="NCBI Taxonomy" id="690567"/>
    <lineage>
        <taxon>Bacteria</taxon>
        <taxon>Bacillati</taxon>
        <taxon>Bacillota</taxon>
        <taxon>Clostridia</taxon>
        <taxon>Eubacteriales</taxon>
        <taxon>Syntrophomonadaceae</taxon>
        <taxon>Syntrophomonas</taxon>
    </lineage>
</organism>
<evidence type="ECO:0000259" key="6">
    <source>
        <dbReference type="Pfam" id="PF17805"/>
    </source>
</evidence>
<comment type="catalytic activity">
    <reaction evidence="5">
        <text>siroheme + 2 H(+) = 12,18-didecarboxysiroheme + 2 CO2</text>
        <dbReference type="Rhea" id="RHEA:19093"/>
        <dbReference type="ChEBI" id="CHEBI:15378"/>
        <dbReference type="ChEBI" id="CHEBI:16526"/>
        <dbReference type="ChEBI" id="CHEBI:60052"/>
        <dbReference type="ChEBI" id="CHEBI:140497"/>
        <dbReference type="EC" id="4.1.1.111"/>
    </reaction>
</comment>
<keyword evidence="9" id="KW-1185">Reference proteome</keyword>
<dbReference type="InterPro" id="IPR040523">
    <property type="entry name" value="AsnC_trans_reg2"/>
</dbReference>
<keyword evidence="1" id="KW-0456">Lyase</keyword>
<feature type="domain" description="Siroheme decarboxylase NirL-like HTH" evidence="7">
    <location>
        <begin position="7"/>
        <end position="53"/>
    </location>
</feature>
<evidence type="ECO:0000256" key="1">
    <source>
        <dbReference type="ARBA" id="ARBA00023239"/>
    </source>
</evidence>
<dbReference type="AlphaFoldDB" id="A0A0E4GCX7"/>
<dbReference type="PANTHER" id="PTHR43413">
    <property type="entry name" value="TRANSCRIPTIONAL REGULATOR, ASNC FAMILY"/>
    <property type="match status" value="1"/>
</dbReference>
<comment type="pathway">
    <text evidence="2">Porphyrin-containing compound metabolism.</text>
</comment>
<comment type="similarity">
    <text evidence="3">Belongs to the Ahb/Nir family.</text>
</comment>
<dbReference type="STRING" id="690567.2213"/>
<dbReference type="Pfam" id="PF17805">
    <property type="entry name" value="AsnC_trans_reg2"/>
    <property type="match status" value="1"/>
</dbReference>
<dbReference type="InterPro" id="IPR050684">
    <property type="entry name" value="HTH-Siroheme_Decarb"/>
</dbReference>
<accession>A0A0E4GCX7</accession>
<dbReference type="Pfam" id="PF22451">
    <property type="entry name" value="NirdL-like_HTH"/>
    <property type="match status" value="1"/>
</dbReference>
<dbReference type="Proteomes" id="UP000045545">
    <property type="component" value="Unassembled WGS sequence"/>
</dbReference>
<reference evidence="8 9" key="1">
    <citation type="submission" date="2015-03" db="EMBL/GenBank/DDBJ databases">
        <authorList>
            <person name="Murphy D."/>
        </authorList>
    </citation>
    <scope>NUCLEOTIDE SEQUENCE [LARGE SCALE GENOMIC DNA]</scope>
    <source>
        <strain evidence="8 9">OL-4</strain>
    </source>
</reference>
<feature type="domain" description="Siroheme decarboxylase AsnC-like ligand binding" evidence="6">
    <location>
        <begin position="63"/>
        <end position="148"/>
    </location>
</feature>
<dbReference type="InterPro" id="IPR036390">
    <property type="entry name" value="WH_DNA-bd_sf"/>
</dbReference>
<dbReference type="Gene3D" id="3.30.70.3460">
    <property type="match status" value="1"/>
</dbReference>
<protein>
    <recommendedName>
        <fullName evidence="4">siroheme decarboxylase</fullName>
        <ecNumber evidence="4">4.1.1.111</ecNumber>
    </recommendedName>
</protein>
<proteinExistence type="inferred from homology"/>
<dbReference type="EMBL" id="CGIH01000038">
    <property type="protein sequence ID" value="CFX92297.1"/>
    <property type="molecule type" value="Genomic_DNA"/>
</dbReference>
<gene>
    <name evidence="8" type="ORF">2213</name>
</gene>
<sequence length="155" mass="17833">MNYDEIDAKIIQMLQGDLPLTSRPFAQLAQSLELSDFEILDRIRLLQDKGIIRRWGAVLRHQQAGYRFNAMVAWQVDADKADKCGEIMAGVKEISHCYLREVPADFNYVLFTMIHARDEQELAAIIAKVSDLTGLQDYAVLKSTREFKKVSMQYF</sequence>
<dbReference type="GO" id="GO:0016829">
    <property type="term" value="F:lyase activity"/>
    <property type="evidence" value="ECO:0007669"/>
    <property type="project" value="UniProtKB-KW"/>
</dbReference>
<dbReference type="SMART" id="SM00344">
    <property type="entry name" value="HTH_ASNC"/>
    <property type="match status" value="1"/>
</dbReference>
<dbReference type="InterPro" id="IPR019888">
    <property type="entry name" value="Tscrpt_reg_AsnC-like"/>
</dbReference>
<evidence type="ECO:0000313" key="8">
    <source>
        <dbReference type="EMBL" id="CFX92297.1"/>
    </source>
</evidence>
<dbReference type="RefSeq" id="WP_046498846.1">
    <property type="nucleotide sequence ID" value="NZ_CGIH01000038.1"/>
</dbReference>
<evidence type="ECO:0000256" key="2">
    <source>
        <dbReference type="ARBA" id="ARBA00023444"/>
    </source>
</evidence>
<dbReference type="PANTHER" id="PTHR43413:SF1">
    <property type="entry name" value="SIROHEME DECARBOXYLASE NIRL SUBUNIT"/>
    <property type="match status" value="1"/>
</dbReference>
<evidence type="ECO:0000256" key="4">
    <source>
        <dbReference type="ARBA" id="ARBA00023471"/>
    </source>
</evidence>
<evidence type="ECO:0000313" key="9">
    <source>
        <dbReference type="Proteomes" id="UP000045545"/>
    </source>
</evidence>